<name>A0AAV5GX17_9BASI</name>
<dbReference type="AlphaFoldDB" id="A0AAV5GX17"/>
<gene>
    <name evidence="2" type="ORF">Rhopal_006941-T1</name>
</gene>
<dbReference type="Proteomes" id="UP001342314">
    <property type="component" value="Unassembled WGS sequence"/>
</dbReference>
<dbReference type="InterPro" id="IPR001499">
    <property type="entry name" value="GPCR_STE3"/>
</dbReference>
<comment type="caution">
    <text evidence="2">The sequence shown here is derived from an EMBL/GenBank/DDBJ whole genome shotgun (WGS) entry which is preliminary data.</text>
</comment>
<feature type="region of interest" description="Disordered" evidence="1">
    <location>
        <begin position="42"/>
        <end position="69"/>
    </location>
</feature>
<proteinExistence type="predicted"/>
<dbReference type="Pfam" id="PF02076">
    <property type="entry name" value="STE3"/>
    <property type="match status" value="1"/>
</dbReference>
<sequence>MGVWVVLANLNEFAQINVVTWYNDTQDRAPIWCDISVKRFSASPASSPTSIDAGGRFKTTFSPSAFPES</sequence>
<accession>A0AAV5GX17</accession>
<dbReference type="GO" id="GO:0016020">
    <property type="term" value="C:membrane"/>
    <property type="evidence" value="ECO:0007669"/>
    <property type="project" value="InterPro"/>
</dbReference>
<evidence type="ECO:0000256" key="1">
    <source>
        <dbReference type="SAM" id="MobiDB-lite"/>
    </source>
</evidence>
<organism evidence="2 3">
    <name type="scientific">Rhodotorula paludigena</name>
    <dbReference type="NCBI Taxonomy" id="86838"/>
    <lineage>
        <taxon>Eukaryota</taxon>
        <taxon>Fungi</taxon>
        <taxon>Dikarya</taxon>
        <taxon>Basidiomycota</taxon>
        <taxon>Pucciniomycotina</taxon>
        <taxon>Microbotryomycetes</taxon>
        <taxon>Sporidiobolales</taxon>
        <taxon>Sporidiobolaceae</taxon>
        <taxon>Rhodotorula</taxon>
    </lineage>
</organism>
<dbReference type="EMBL" id="BQKY01000015">
    <property type="protein sequence ID" value="GJN93882.1"/>
    <property type="molecule type" value="Genomic_DNA"/>
</dbReference>
<protein>
    <submittedName>
        <fullName evidence="2">Uncharacterized protein</fullName>
    </submittedName>
</protein>
<keyword evidence="3" id="KW-1185">Reference proteome</keyword>
<reference evidence="2 3" key="1">
    <citation type="submission" date="2021-12" db="EMBL/GenBank/DDBJ databases">
        <title>High titer production of polyol ester of fatty acids by Rhodotorula paludigena BS15 towards product separation-free biomass refinery.</title>
        <authorList>
            <person name="Mano J."/>
            <person name="Ono H."/>
            <person name="Tanaka T."/>
            <person name="Naito K."/>
            <person name="Sushida H."/>
            <person name="Ike M."/>
            <person name="Tokuyasu K."/>
            <person name="Kitaoka M."/>
        </authorList>
    </citation>
    <scope>NUCLEOTIDE SEQUENCE [LARGE SCALE GENOMIC DNA]</scope>
    <source>
        <strain evidence="2 3">BS15</strain>
    </source>
</reference>
<dbReference type="GO" id="GO:0004932">
    <property type="term" value="F:mating-type factor pheromone receptor activity"/>
    <property type="evidence" value="ECO:0007669"/>
    <property type="project" value="InterPro"/>
</dbReference>
<evidence type="ECO:0000313" key="2">
    <source>
        <dbReference type="EMBL" id="GJN93882.1"/>
    </source>
</evidence>
<evidence type="ECO:0000313" key="3">
    <source>
        <dbReference type="Proteomes" id="UP001342314"/>
    </source>
</evidence>